<dbReference type="EMBL" id="AVOT02042390">
    <property type="protein sequence ID" value="MBW0537794.1"/>
    <property type="molecule type" value="Genomic_DNA"/>
</dbReference>
<comment type="caution">
    <text evidence="1">The sequence shown here is derived from an EMBL/GenBank/DDBJ whole genome shotgun (WGS) entry which is preliminary data.</text>
</comment>
<dbReference type="AlphaFoldDB" id="A0A9Q3FEL8"/>
<accession>A0A9Q3FEL8</accession>
<proteinExistence type="predicted"/>
<keyword evidence="2" id="KW-1185">Reference proteome</keyword>
<organism evidence="1 2">
    <name type="scientific">Austropuccinia psidii MF-1</name>
    <dbReference type="NCBI Taxonomy" id="1389203"/>
    <lineage>
        <taxon>Eukaryota</taxon>
        <taxon>Fungi</taxon>
        <taxon>Dikarya</taxon>
        <taxon>Basidiomycota</taxon>
        <taxon>Pucciniomycotina</taxon>
        <taxon>Pucciniomycetes</taxon>
        <taxon>Pucciniales</taxon>
        <taxon>Sphaerophragmiaceae</taxon>
        <taxon>Austropuccinia</taxon>
    </lineage>
</organism>
<protein>
    <submittedName>
        <fullName evidence="1">Uncharacterized protein</fullName>
    </submittedName>
</protein>
<dbReference type="Proteomes" id="UP000765509">
    <property type="component" value="Unassembled WGS sequence"/>
</dbReference>
<dbReference type="OrthoDB" id="2518964at2759"/>
<gene>
    <name evidence="1" type="ORF">O181_077509</name>
</gene>
<name>A0A9Q3FEL8_9BASI</name>
<sequence>MIHTWSTSFIDNVNYFDLVERDSNYRQNLIALSFIWNSVERSLFDSIVARITMPNSRSVYQAIKKRFNKASWSSIIHHANLLFNPTDQQSNLVKLLKQFKIKLDHSTAQK</sequence>
<reference evidence="1" key="1">
    <citation type="submission" date="2021-03" db="EMBL/GenBank/DDBJ databases">
        <title>Draft genome sequence of rust myrtle Austropuccinia psidii MF-1, a brazilian biotype.</title>
        <authorList>
            <person name="Quecine M.C."/>
            <person name="Pachon D.M.R."/>
            <person name="Bonatelli M.L."/>
            <person name="Correr F.H."/>
            <person name="Franceschini L.M."/>
            <person name="Leite T.F."/>
            <person name="Margarido G.R.A."/>
            <person name="Almeida C.A."/>
            <person name="Ferrarezi J.A."/>
            <person name="Labate C.A."/>
        </authorList>
    </citation>
    <scope>NUCLEOTIDE SEQUENCE</scope>
    <source>
        <strain evidence="1">MF-1</strain>
    </source>
</reference>
<evidence type="ECO:0000313" key="1">
    <source>
        <dbReference type="EMBL" id="MBW0537794.1"/>
    </source>
</evidence>
<evidence type="ECO:0000313" key="2">
    <source>
        <dbReference type="Proteomes" id="UP000765509"/>
    </source>
</evidence>